<proteinExistence type="predicted"/>
<name>A0A518BXK3_9BACT</name>
<evidence type="ECO:0000256" key="5">
    <source>
        <dbReference type="SAM" id="Phobius"/>
    </source>
</evidence>
<dbReference type="PANTHER" id="PTHR10037:SF62">
    <property type="entry name" value="SODIUM CHANNEL PROTEIN 60E"/>
    <property type="match status" value="1"/>
</dbReference>
<dbReference type="InterPro" id="IPR027359">
    <property type="entry name" value="Volt_channel_dom_sf"/>
</dbReference>
<dbReference type="InterPro" id="IPR043203">
    <property type="entry name" value="VGCC_Ca_Na"/>
</dbReference>
<dbReference type="AlphaFoldDB" id="A0A518BXK3"/>
<dbReference type="EMBL" id="CP036280">
    <property type="protein sequence ID" value="QDU71710.1"/>
    <property type="molecule type" value="Genomic_DNA"/>
</dbReference>
<dbReference type="Gene3D" id="1.20.120.350">
    <property type="entry name" value="Voltage-gated potassium channels. Chain C"/>
    <property type="match status" value="1"/>
</dbReference>
<feature type="transmembrane region" description="Helical" evidence="5">
    <location>
        <begin position="14"/>
        <end position="32"/>
    </location>
</feature>
<dbReference type="InterPro" id="IPR005821">
    <property type="entry name" value="Ion_trans_dom"/>
</dbReference>
<dbReference type="Gene3D" id="1.10.287.70">
    <property type="match status" value="1"/>
</dbReference>
<feature type="transmembrane region" description="Helical" evidence="5">
    <location>
        <begin position="127"/>
        <end position="150"/>
    </location>
</feature>
<evidence type="ECO:0000259" key="6">
    <source>
        <dbReference type="Pfam" id="PF00520"/>
    </source>
</evidence>
<dbReference type="Proteomes" id="UP000320386">
    <property type="component" value="Chromosome"/>
</dbReference>
<organism evidence="7 8">
    <name type="scientific">Mucisphaera calidilacus</name>
    <dbReference type="NCBI Taxonomy" id="2527982"/>
    <lineage>
        <taxon>Bacteria</taxon>
        <taxon>Pseudomonadati</taxon>
        <taxon>Planctomycetota</taxon>
        <taxon>Phycisphaerae</taxon>
        <taxon>Phycisphaerales</taxon>
        <taxon>Phycisphaeraceae</taxon>
        <taxon>Mucisphaera</taxon>
    </lineage>
</organism>
<feature type="transmembrane region" description="Helical" evidence="5">
    <location>
        <begin position="83"/>
        <end position="106"/>
    </location>
</feature>
<sequence>MLILKIRELVNSKLFGQAILGLILVAAVIVGLETYPEVMARYGDLIHTIDWVIITLFALEAILKMAQHGRHWYRYFYDPWNVFDFSIVVVCLLPVGGHAAAITRLVRVLRALRLISTLPKLQLLVEALLRSVPSMVYVGVLLVILFYIYAVMGVFAFRENDPVHFGNLQLALLSLFRIVTLEDWTDIMYIQMYGSDVFAIDNPAAQPEQPSAQPMLAVVYFVSFVLFGTMIMLNLFIGVIITSMEEAQAEAEARKEHPTVDDEFVELARDVDNIKLRLQAIRRHVSEKQP</sequence>
<keyword evidence="3 5" id="KW-1133">Transmembrane helix</keyword>
<dbReference type="OrthoDB" id="5297065at2"/>
<dbReference type="SUPFAM" id="SSF81324">
    <property type="entry name" value="Voltage-gated potassium channels"/>
    <property type="match status" value="1"/>
</dbReference>
<feature type="transmembrane region" description="Helical" evidence="5">
    <location>
        <begin position="217"/>
        <end position="241"/>
    </location>
</feature>
<dbReference type="PANTHER" id="PTHR10037">
    <property type="entry name" value="VOLTAGE-GATED CATION CHANNEL CALCIUM AND SODIUM"/>
    <property type="match status" value="1"/>
</dbReference>
<dbReference type="GO" id="GO:0005248">
    <property type="term" value="F:voltage-gated sodium channel activity"/>
    <property type="evidence" value="ECO:0007669"/>
    <property type="project" value="TreeGrafter"/>
</dbReference>
<evidence type="ECO:0000256" key="3">
    <source>
        <dbReference type="ARBA" id="ARBA00022989"/>
    </source>
</evidence>
<gene>
    <name evidence="7" type="ORF">Pan265_15620</name>
</gene>
<reference evidence="7 8" key="1">
    <citation type="submission" date="2019-02" db="EMBL/GenBank/DDBJ databases">
        <title>Deep-cultivation of Planctomycetes and their phenomic and genomic characterization uncovers novel biology.</title>
        <authorList>
            <person name="Wiegand S."/>
            <person name="Jogler M."/>
            <person name="Boedeker C."/>
            <person name="Pinto D."/>
            <person name="Vollmers J."/>
            <person name="Rivas-Marin E."/>
            <person name="Kohn T."/>
            <person name="Peeters S.H."/>
            <person name="Heuer A."/>
            <person name="Rast P."/>
            <person name="Oberbeckmann S."/>
            <person name="Bunk B."/>
            <person name="Jeske O."/>
            <person name="Meyerdierks A."/>
            <person name="Storesund J.E."/>
            <person name="Kallscheuer N."/>
            <person name="Luecker S."/>
            <person name="Lage O.M."/>
            <person name="Pohl T."/>
            <person name="Merkel B.J."/>
            <person name="Hornburger P."/>
            <person name="Mueller R.-W."/>
            <person name="Bruemmer F."/>
            <person name="Labrenz M."/>
            <person name="Spormann A.M."/>
            <person name="Op den Camp H."/>
            <person name="Overmann J."/>
            <person name="Amann R."/>
            <person name="Jetten M.S.M."/>
            <person name="Mascher T."/>
            <person name="Medema M.H."/>
            <person name="Devos D.P."/>
            <person name="Kaster A.-K."/>
            <person name="Ovreas L."/>
            <person name="Rohde M."/>
            <person name="Galperin M.Y."/>
            <person name="Jogler C."/>
        </authorList>
    </citation>
    <scope>NUCLEOTIDE SEQUENCE [LARGE SCALE GENOMIC DNA]</scope>
    <source>
        <strain evidence="7 8">Pan265</strain>
    </source>
</reference>
<feature type="domain" description="Ion transport" evidence="6">
    <location>
        <begin position="13"/>
        <end position="251"/>
    </location>
</feature>
<keyword evidence="8" id="KW-1185">Reference proteome</keyword>
<dbReference type="KEGG" id="mcad:Pan265_15620"/>
<dbReference type="RefSeq" id="WP_145445905.1">
    <property type="nucleotide sequence ID" value="NZ_CP036280.1"/>
</dbReference>
<accession>A0A518BXK3</accession>
<evidence type="ECO:0000256" key="2">
    <source>
        <dbReference type="ARBA" id="ARBA00022692"/>
    </source>
</evidence>
<dbReference type="Pfam" id="PF00520">
    <property type="entry name" value="Ion_trans"/>
    <property type="match status" value="1"/>
</dbReference>
<evidence type="ECO:0000313" key="8">
    <source>
        <dbReference type="Proteomes" id="UP000320386"/>
    </source>
</evidence>
<feature type="transmembrane region" description="Helical" evidence="5">
    <location>
        <begin position="44"/>
        <end position="63"/>
    </location>
</feature>
<protein>
    <submittedName>
        <fullName evidence="7">Ion transport protein</fullName>
    </submittedName>
</protein>
<evidence type="ECO:0000256" key="1">
    <source>
        <dbReference type="ARBA" id="ARBA00004141"/>
    </source>
</evidence>
<evidence type="ECO:0000313" key="7">
    <source>
        <dbReference type="EMBL" id="QDU71710.1"/>
    </source>
</evidence>
<keyword evidence="2 5" id="KW-0812">Transmembrane</keyword>
<keyword evidence="4 5" id="KW-0472">Membrane</keyword>
<comment type="subcellular location">
    <subcellularLocation>
        <location evidence="1">Membrane</location>
        <topology evidence="1">Multi-pass membrane protein</topology>
    </subcellularLocation>
</comment>
<dbReference type="GO" id="GO:0001518">
    <property type="term" value="C:voltage-gated sodium channel complex"/>
    <property type="evidence" value="ECO:0007669"/>
    <property type="project" value="TreeGrafter"/>
</dbReference>
<evidence type="ECO:0000256" key="4">
    <source>
        <dbReference type="ARBA" id="ARBA00023136"/>
    </source>
</evidence>